<dbReference type="SMART" id="SM00256">
    <property type="entry name" value="FBOX"/>
    <property type="match status" value="1"/>
</dbReference>
<feature type="region of interest" description="Disordered" evidence="1">
    <location>
        <begin position="639"/>
        <end position="674"/>
    </location>
</feature>
<protein>
    <recommendedName>
        <fullName evidence="2">F-box domain-containing protein</fullName>
    </recommendedName>
</protein>
<sequence>MSEPSGSQPRRSKRARKQPTDAYDDGSDAEGGVEETKRSPKKRKNTGSRPQETKSKEVEQKAPATRRVRGLLQRLKEFPLDVVFIIFGYLGPQDLLHLARTSKDLRSLLLSRSTISVWKEARSNVEGLPDKPDDMSEPAYAHLCFDAHIATSSIYFAGDVHLGHYGSSDTYEGMVLSGYGANEQPLPHDSWRALKYQGDVVRVSSKRRRGYRLFVCSRVTWQQLFKDWENNKQDDAWIERKIAEGKARHEHAQQLKTWWQGRVEEHESELAGRRKAREDAILQRLSDLGWEEELGFQRDRNGLSIFRGLRIGTQAKKLSEKDWNDLRPKLEGALREAKERRLESELRAKWKERYLKFAELLNAELDKLPFNTVGPSVSDYANLPQFQEKLFLPIEHELVEDDLSDLLSQMPQIRGEWLQARTEDLVNELKKCDSMAGATPVTLQLAATIFTCDWCMAQLVYPRPLMHRCSRVQSRYGGGGVSRTEPCFEDFLSVANGRVWKSSIFRLSRRSKVAQDILLAAGLPANATVEDVLKSNIWLDCRLGFSDRHYFMTIVRAMYGGGLEGSGWTVLDVDDAAQAAASASRAYSYDHRKYMCRHCETVLCDSLAVAPHMKDVHQLDGWTPQDVIFHVDTPLTSLEYEPLRRPDPPPVEPPVEVQTEASVPSSSEEPTVSS</sequence>
<proteinExistence type="predicted"/>
<organism evidence="3 4">
    <name type="scientific">Marasmius crinis-equi</name>
    <dbReference type="NCBI Taxonomy" id="585013"/>
    <lineage>
        <taxon>Eukaryota</taxon>
        <taxon>Fungi</taxon>
        <taxon>Dikarya</taxon>
        <taxon>Basidiomycota</taxon>
        <taxon>Agaricomycotina</taxon>
        <taxon>Agaricomycetes</taxon>
        <taxon>Agaricomycetidae</taxon>
        <taxon>Agaricales</taxon>
        <taxon>Marasmiineae</taxon>
        <taxon>Marasmiaceae</taxon>
        <taxon>Marasmius</taxon>
    </lineage>
</organism>
<feature type="compositionally biased region" description="Acidic residues" evidence="1">
    <location>
        <begin position="22"/>
        <end position="33"/>
    </location>
</feature>
<evidence type="ECO:0000259" key="2">
    <source>
        <dbReference type="PROSITE" id="PS50181"/>
    </source>
</evidence>
<accession>A0ABR3EUI5</accession>
<gene>
    <name evidence="3" type="ORF">V5O48_015452</name>
</gene>
<reference evidence="3 4" key="1">
    <citation type="submission" date="2024-02" db="EMBL/GenBank/DDBJ databases">
        <title>A draft genome for the cacao thread blight pathogen Marasmius crinis-equi.</title>
        <authorList>
            <person name="Cohen S.P."/>
            <person name="Baruah I.K."/>
            <person name="Amoako-Attah I."/>
            <person name="Bukari Y."/>
            <person name="Meinhardt L.W."/>
            <person name="Bailey B.A."/>
        </authorList>
    </citation>
    <scope>NUCLEOTIDE SEQUENCE [LARGE SCALE GENOMIC DNA]</scope>
    <source>
        <strain evidence="3 4">GH-76</strain>
    </source>
</reference>
<feature type="region of interest" description="Disordered" evidence="1">
    <location>
        <begin position="1"/>
        <end position="63"/>
    </location>
</feature>
<dbReference type="EMBL" id="JBAHYK010001858">
    <property type="protein sequence ID" value="KAL0566561.1"/>
    <property type="molecule type" value="Genomic_DNA"/>
</dbReference>
<comment type="caution">
    <text evidence="3">The sequence shown here is derived from an EMBL/GenBank/DDBJ whole genome shotgun (WGS) entry which is preliminary data.</text>
</comment>
<dbReference type="InterPro" id="IPR036047">
    <property type="entry name" value="F-box-like_dom_sf"/>
</dbReference>
<dbReference type="PROSITE" id="PS50181">
    <property type="entry name" value="FBOX"/>
    <property type="match status" value="1"/>
</dbReference>
<dbReference type="SUPFAM" id="SSF81383">
    <property type="entry name" value="F-box domain"/>
    <property type="match status" value="1"/>
</dbReference>
<feature type="compositionally biased region" description="Basic and acidic residues" evidence="1">
    <location>
        <begin position="51"/>
        <end position="60"/>
    </location>
</feature>
<name>A0ABR3EUI5_9AGAR</name>
<evidence type="ECO:0000313" key="3">
    <source>
        <dbReference type="EMBL" id="KAL0566561.1"/>
    </source>
</evidence>
<dbReference type="PROSITE" id="PS00028">
    <property type="entry name" value="ZINC_FINGER_C2H2_1"/>
    <property type="match status" value="1"/>
</dbReference>
<keyword evidence="4" id="KW-1185">Reference proteome</keyword>
<dbReference type="CDD" id="cd09917">
    <property type="entry name" value="F-box_SF"/>
    <property type="match status" value="1"/>
</dbReference>
<feature type="compositionally biased region" description="Low complexity" evidence="1">
    <location>
        <begin position="654"/>
        <end position="674"/>
    </location>
</feature>
<evidence type="ECO:0000256" key="1">
    <source>
        <dbReference type="SAM" id="MobiDB-lite"/>
    </source>
</evidence>
<evidence type="ECO:0000313" key="4">
    <source>
        <dbReference type="Proteomes" id="UP001465976"/>
    </source>
</evidence>
<dbReference type="InterPro" id="IPR013087">
    <property type="entry name" value="Znf_C2H2_type"/>
</dbReference>
<feature type="domain" description="F-box" evidence="2">
    <location>
        <begin position="72"/>
        <end position="121"/>
    </location>
</feature>
<dbReference type="Pfam" id="PF00646">
    <property type="entry name" value="F-box"/>
    <property type="match status" value="1"/>
</dbReference>
<dbReference type="Proteomes" id="UP001465976">
    <property type="component" value="Unassembled WGS sequence"/>
</dbReference>
<dbReference type="InterPro" id="IPR001810">
    <property type="entry name" value="F-box_dom"/>
</dbReference>